<dbReference type="Proteomes" id="UP000008237">
    <property type="component" value="Unassembled WGS sequence"/>
</dbReference>
<dbReference type="GO" id="GO:0005774">
    <property type="term" value="C:vacuolar membrane"/>
    <property type="evidence" value="ECO:0007669"/>
    <property type="project" value="TreeGrafter"/>
</dbReference>
<keyword evidence="3 5" id="KW-1133">Transmembrane helix</keyword>
<name>E2BE97_HARSA</name>
<feature type="transmembrane region" description="Helical" evidence="5">
    <location>
        <begin position="185"/>
        <end position="206"/>
    </location>
</feature>
<feature type="domain" description="Amino acid transporter transmembrane" evidence="6">
    <location>
        <begin position="34"/>
        <end position="430"/>
    </location>
</feature>
<evidence type="ECO:0000259" key="6">
    <source>
        <dbReference type="Pfam" id="PF01490"/>
    </source>
</evidence>
<evidence type="ECO:0000256" key="3">
    <source>
        <dbReference type="ARBA" id="ARBA00022989"/>
    </source>
</evidence>
<dbReference type="EMBL" id="GL447768">
    <property type="protein sequence ID" value="EFN85942.1"/>
    <property type="molecule type" value="Genomic_DNA"/>
</dbReference>
<dbReference type="Pfam" id="PF01490">
    <property type="entry name" value="Aa_trans"/>
    <property type="match status" value="1"/>
</dbReference>
<dbReference type="OrthoDB" id="1684102at2759"/>
<feature type="transmembrane region" description="Helical" evidence="5">
    <location>
        <begin position="156"/>
        <end position="173"/>
    </location>
</feature>
<feature type="transmembrane region" description="Helical" evidence="5">
    <location>
        <begin position="122"/>
        <end position="144"/>
    </location>
</feature>
<feature type="transmembrane region" description="Helical" evidence="5">
    <location>
        <begin position="409"/>
        <end position="435"/>
    </location>
</feature>
<evidence type="ECO:0000256" key="2">
    <source>
        <dbReference type="ARBA" id="ARBA00022692"/>
    </source>
</evidence>
<feature type="transmembrane region" description="Helical" evidence="5">
    <location>
        <begin position="259"/>
        <end position="282"/>
    </location>
</feature>
<feature type="transmembrane region" description="Helical" evidence="5">
    <location>
        <begin position="302"/>
        <end position="326"/>
    </location>
</feature>
<comment type="subcellular location">
    <subcellularLocation>
        <location evidence="1">Membrane</location>
        <topology evidence="1">Multi-pass membrane protein</topology>
    </subcellularLocation>
</comment>
<organism evidence="8">
    <name type="scientific">Harpegnathos saltator</name>
    <name type="common">Jerdon's jumping ant</name>
    <dbReference type="NCBI Taxonomy" id="610380"/>
    <lineage>
        <taxon>Eukaryota</taxon>
        <taxon>Metazoa</taxon>
        <taxon>Ecdysozoa</taxon>
        <taxon>Arthropoda</taxon>
        <taxon>Hexapoda</taxon>
        <taxon>Insecta</taxon>
        <taxon>Pterygota</taxon>
        <taxon>Neoptera</taxon>
        <taxon>Endopterygota</taxon>
        <taxon>Hymenoptera</taxon>
        <taxon>Apocrita</taxon>
        <taxon>Aculeata</taxon>
        <taxon>Formicoidea</taxon>
        <taxon>Formicidae</taxon>
        <taxon>Ponerinae</taxon>
        <taxon>Ponerini</taxon>
        <taxon>Harpegnathos</taxon>
    </lineage>
</organism>
<evidence type="ECO:0000313" key="7">
    <source>
        <dbReference type="EMBL" id="EFN85942.1"/>
    </source>
</evidence>
<evidence type="ECO:0000256" key="4">
    <source>
        <dbReference type="ARBA" id="ARBA00023136"/>
    </source>
</evidence>
<evidence type="ECO:0000256" key="1">
    <source>
        <dbReference type="ARBA" id="ARBA00004141"/>
    </source>
</evidence>
<feature type="transmembrane region" description="Helical" evidence="5">
    <location>
        <begin position="373"/>
        <end position="397"/>
    </location>
</feature>
<feature type="transmembrane region" description="Helical" evidence="5">
    <location>
        <begin position="226"/>
        <end position="247"/>
    </location>
</feature>
<evidence type="ECO:0000256" key="5">
    <source>
        <dbReference type="SAM" id="Phobius"/>
    </source>
</evidence>
<dbReference type="AlphaFoldDB" id="E2BE97"/>
<feature type="transmembrane region" description="Helical" evidence="5">
    <location>
        <begin position="346"/>
        <end position="367"/>
    </location>
</feature>
<gene>
    <name evidence="7" type="ORF">EAI_07865</name>
</gene>
<protein>
    <submittedName>
        <fullName evidence="7">Proton-coupled amino acid transporter 4</fullName>
    </submittedName>
</protein>
<evidence type="ECO:0000313" key="8">
    <source>
        <dbReference type="Proteomes" id="UP000008237"/>
    </source>
</evidence>
<keyword evidence="2 5" id="KW-0812">Transmembrane</keyword>
<accession>E2BE97</accession>
<dbReference type="PANTHER" id="PTHR22950:SF349">
    <property type="entry name" value="AMINO ACID TRANSPORTER TRANSMEMBRANE DOMAIN-CONTAINING PROTEIN"/>
    <property type="match status" value="1"/>
</dbReference>
<dbReference type="InterPro" id="IPR013057">
    <property type="entry name" value="AA_transpt_TM"/>
</dbReference>
<dbReference type="OMA" id="RIHHLMC"/>
<dbReference type="InParanoid" id="E2BE97"/>
<keyword evidence="4 5" id="KW-0472">Membrane</keyword>
<feature type="transmembrane region" description="Helical" evidence="5">
    <location>
        <begin position="52"/>
        <end position="81"/>
    </location>
</feature>
<dbReference type="STRING" id="610380.E2BE97"/>
<dbReference type="PANTHER" id="PTHR22950">
    <property type="entry name" value="AMINO ACID TRANSPORTER"/>
    <property type="match status" value="1"/>
</dbReference>
<proteinExistence type="predicted"/>
<sequence>MPRASAKARIIVDEKRIADAVGCAKKCPTIDFGSLANLVKSAAGTGLFAMPHAFACVGLFFGIVGTALMGLLITGSLHLLVRIHHSMCVRLKKPVLSYDQVVVATLTTSAQKPWISARASTLIVDVVMLTCYIGIGSVYVVFISGTVQECLNSERAVGQSYYVLVIFPFLFLMNMARNLSDIAPISIAGIVLILVAAIIGMVYALKDGIGDTWTTIGPNINLYPKFIGLVFFSLCSPGVILAIEHSMRRPGNYTKLCGVLNWGMVFVVLIYIFVGVVGYLKWGSESLGNFIRNHPENDGTTIAALIMQMLAIYFTYGLQCYVPITILKNNYVMPAIERGTCKGSPFLWDLIIRFLVTSVMCVLAAAIPKLDLFTGLVGAICISALSTLIPTTLYILVHHEDFGKYKWRLILGVFMFSVAFFAAVCAVTTNIILIVKFLRYGYDSSSLCLERFSLSRDSR</sequence>
<keyword evidence="8" id="KW-1185">Reference proteome</keyword>
<reference evidence="7 8" key="1">
    <citation type="journal article" date="2010" name="Science">
        <title>Genomic comparison of the ants Camponotus floridanus and Harpegnathos saltator.</title>
        <authorList>
            <person name="Bonasio R."/>
            <person name="Zhang G."/>
            <person name="Ye C."/>
            <person name="Mutti N.S."/>
            <person name="Fang X."/>
            <person name="Qin N."/>
            <person name="Donahue G."/>
            <person name="Yang P."/>
            <person name="Li Q."/>
            <person name="Li C."/>
            <person name="Zhang P."/>
            <person name="Huang Z."/>
            <person name="Berger S.L."/>
            <person name="Reinberg D."/>
            <person name="Wang J."/>
            <person name="Liebig J."/>
        </authorList>
    </citation>
    <scope>NUCLEOTIDE SEQUENCE [LARGE SCALE GENOMIC DNA]</scope>
    <source>
        <strain evidence="7 8">R22 G/1</strain>
    </source>
</reference>
<dbReference type="GO" id="GO:0015179">
    <property type="term" value="F:L-amino acid transmembrane transporter activity"/>
    <property type="evidence" value="ECO:0007669"/>
    <property type="project" value="TreeGrafter"/>
</dbReference>